<dbReference type="Proteomes" id="UP000812270">
    <property type="component" value="Unassembled WGS sequence"/>
</dbReference>
<dbReference type="PROSITE" id="PS51257">
    <property type="entry name" value="PROKAR_LIPOPROTEIN"/>
    <property type="match status" value="1"/>
</dbReference>
<proteinExistence type="predicted"/>
<dbReference type="Pfam" id="PF00082">
    <property type="entry name" value="Peptidase_S8"/>
    <property type="match status" value="1"/>
</dbReference>
<dbReference type="EMBL" id="JAHSPG010000001">
    <property type="protein sequence ID" value="MBV4356033.1"/>
    <property type="molecule type" value="Genomic_DNA"/>
</dbReference>
<reference evidence="3" key="1">
    <citation type="submission" date="2021-06" db="EMBL/GenBank/DDBJ databases">
        <authorList>
            <person name="Huq M.A."/>
        </authorList>
    </citation>
    <scope>NUCLEOTIDE SEQUENCE</scope>
    <source>
        <strain evidence="3">MAH-26</strain>
    </source>
</reference>
<dbReference type="InterPro" id="IPR000209">
    <property type="entry name" value="Peptidase_S8/S53_dom"/>
</dbReference>
<dbReference type="GO" id="GO:0008236">
    <property type="term" value="F:serine-type peptidase activity"/>
    <property type="evidence" value="ECO:0007669"/>
    <property type="project" value="InterPro"/>
</dbReference>
<protein>
    <submittedName>
        <fullName evidence="3">S8/S53 family peptidase</fullName>
    </submittedName>
</protein>
<comment type="caution">
    <text evidence="3">The sequence shown here is derived from an EMBL/GenBank/DDBJ whole genome shotgun (WGS) entry which is preliminary data.</text>
</comment>
<dbReference type="CDD" id="cd00306">
    <property type="entry name" value="Peptidases_S8_S53"/>
    <property type="match status" value="1"/>
</dbReference>
<keyword evidence="4" id="KW-1185">Reference proteome</keyword>
<dbReference type="RefSeq" id="WP_217789574.1">
    <property type="nucleotide sequence ID" value="NZ_JAHSPG010000001.1"/>
</dbReference>
<evidence type="ECO:0000313" key="3">
    <source>
        <dbReference type="EMBL" id="MBV4356033.1"/>
    </source>
</evidence>
<dbReference type="AlphaFoldDB" id="A0A9E2S3R5"/>
<dbReference type="GO" id="GO:0006508">
    <property type="term" value="P:proteolysis"/>
    <property type="evidence" value="ECO:0007669"/>
    <property type="project" value="InterPro"/>
</dbReference>
<evidence type="ECO:0000259" key="2">
    <source>
        <dbReference type="Pfam" id="PF00082"/>
    </source>
</evidence>
<feature type="region of interest" description="Disordered" evidence="1">
    <location>
        <begin position="75"/>
        <end position="94"/>
    </location>
</feature>
<evidence type="ECO:0000256" key="1">
    <source>
        <dbReference type="SAM" id="MobiDB-lite"/>
    </source>
</evidence>
<sequence>MNYTWAKERATTIMLGVSVMVFVMSACKRNTKVKIYNFPNYVNWNVSTNPNASDDEKKRSLDSVIAYVRGLKYPDSTGKGREEGNNGAGGRRKISSQTDSIKVYTCPCDPNLTNITANLIVIDSSGDATLKPPPPPRVPMIIQAPTTPNPPTSGSASKMDTVIQSIKQGVRIKGFPGTVSKQGILAIMDTGLDTTLFDPQIRSMIWQEPVPGNTLYNFLPGEDPKILLDDNASKHGSAATAITLTQLTNQSPRIMVLKVLDAHGHGSVFSVSCGLAYARKNNASVINASLGYYGEKDSVFTRYFTKIYDSTVIVAAAGNDTSQPHENEKLCYQPVKPSNKLTPHHLFFPACFSESTADLISVTGLTGSNDVMWPCYYQNYSDVYVTLGVLKSDTGCCTMNVPFLTYPVEGSSFVAPVVSGKIVNYIIQNGFKPTTKLYLQGIGVNNAAPSVINETTLPVKYTVLGQYIKN</sequence>
<gene>
    <name evidence="3" type="ORF">KTO63_02665</name>
</gene>
<accession>A0A9E2S3R5</accession>
<evidence type="ECO:0000313" key="4">
    <source>
        <dbReference type="Proteomes" id="UP000812270"/>
    </source>
</evidence>
<feature type="domain" description="Peptidase S8/S53" evidence="2">
    <location>
        <begin position="184"/>
        <end position="388"/>
    </location>
</feature>
<name>A0A9E2S3R5_9BACT</name>
<organism evidence="3 4">
    <name type="scientific">Pinibacter aurantiacus</name>
    <dbReference type="NCBI Taxonomy" id="2851599"/>
    <lineage>
        <taxon>Bacteria</taxon>
        <taxon>Pseudomonadati</taxon>
        <taxon>Bacteroidota</taxon>
        <taxon>Chitinophagia</taxon>
        <taxon>Chitinophagales</taxon>
        <taxon>Chitinophagaceae</taxon>
        <taxon>Pinibacter</taxon>
    </lineage>
</organism>